<evidence type="ECO:0000313" key="4">
    <source>
        <dbReference type="EMBL" id="VAW51325.1"/>
    </source>
</evidence>
<feature type="domain" description="N-acetyltransferase" evidence="3">
    <location>
        <begin position="1"/>
        <end position="146"/>
    </location>
</feature>
<dbReference type="InterPro" id="IPR000182">
    <property type="entry name" value="GNAT_dom"/>
</dbReference>
<sequence>MIEKVTAENFNEVIPLIEEYQKFYGVDDIDNDKNKLYFYQFVNSNENGVLHILKIDNKTIGFTTIYKCFSSARAEEVAVLNDLYVCPSYRGKGFGKKLVNHAIDTVKLLGYRRLQWLTAQDNKVAQKLYDSLDANKSSWFFYTKET</sequence>
<keyword evidence="1" id="KW-0808">Transferase</keyword>
<protein>
    <recommendedName>
        <fullName evidence="3">N-acetyltransferase domain-containing protein</fullName>
    </recommendedName>
</protein>
<evidence type="ECO:0000256" key="1">
    <source>
        <dbReference type="ARBA" id="ARBA00022679"/>
    </source>
</evidence>
<dbReference type="SUPFAM" id="SSF55729">
    <property type="entry name" value="Acyl-CoA N-acyltransferases (Nat)"/>
    <property type="match status" value="1"/>
</dbReference>
<dbReference type="PANTHER" id="PTHR10545">
    <property type="entry name" value="DIAMINE N-ACETYLTRANSFERASE"/>
    <property type="match status" value="1"/>
</dbReference>
<evidence type="ECO:0000256" key="2">
    <source>
        <dbReference type="ARBA" id="ARBA00023315"/>
    </source>
</evidence>
<accession>A0A3B0W5Y7</accession>
<dbReference type="InterPro" id="IPR051016">
    <property type="entry name" value="Diverse_Substrate_AcTransf"/>
</dbReference>
<dbReference type="Gene3D" id="3.40.630.30">
    <property type="match status" value="1"/>
</dbReference>
<dbReference type="AlphaFoldDB" id="A0A3B0W5Y7"/>
<name>A0A3B0W5Y7_9ZZZZ</name>
<dbReference type="EMBL" id="UOFE01000015">
    <property type="protein sequence ID" value="VAW51325.1"/>
    <property type="molecule type" value="Genomic_DNA"/>
</dbReference>
<dbReference type="CDD" id="cd04301">
    <property type="entry name" value="NAT_SF"/>
    <property type="match status" value="1"/>
</dbReference>
<evidence type="ECO:0000259" key="3">
    <source>
        <dbReference type="PROSITE" id="PS51186"/>
    </source>
</evidence>
<dbReference type="PANTHER" id="PTHR10545:SF42">
    <property type="entry name" value="ACETYLTRANSFERASE"/>
    <property type="match status" value="1"/>
</dbReference>
<dbReference type="Pfam" id="PF00583">
    <property type="entry name" value="Acetyltransf_1"/>
    <property type="match status" value="1"/>
</dbReference>
<proteinExistence type="predicted"/>
<reference evidence="4" key="1">
    <citation type="submission" date="2018-06" db="EMBL/GenBank/DDBJ databases">
        <authorList>
            <person name="Zhirakovskaya E."/>
        </authorList>
    </citation>
    <scope>NUCLEOTIDE SEQUENCE</scope>
</reference>
<keyword evidence="2" id="KW-0012">Acyltransferase</keyword>
<dbReference type="GO" id="GO:0008080">
    <property type="term" value="F:N-acetyltransferase activity"/>
    <property type="evidence" value="ECO:0007669"/>
    <property type="project" value="TreeGrafter"/>
</dbReference>
<dbReference type="PROSITE" id="PS51186">
    <property type="entry name" value="GNAT"/>
    <property type="match status" value="1"/>
</dbReference>
<gene>
    <name evidence="4" type="ORF">MNBD_GAMMA05-835</name>
</gene>
<organism evidence="4">
    <name type="scientific">hydrothermal vent metagenome</name>
    <dbReference type="NCBI Taxonomy" id="652676"/>
    <lineage>
        <taxon>unclassified sequences</taxon>
        <taxon>metagenomes</taxon>
        <taxon>ecological metagenomes</taxon>
    </lineage>
</organism>
<dbReference type="InterPro" id="IPR016181">
    <property type="entry name" value="Acyl_CoA_acyltransferase"/>
</dbReference>